<feature type="transmembrane region" description="Helical" evidence="1">
    <location>
        <begin position="75"/>
        <end position="97"/>
    </location>
</feature>
<dbReference type="VEuPathDB" id="TrichDB:TVAGG3_0883940"/>
<feature type="transmembrane region" description="Helical" evidence="1">
    <location>
        <begin position="49"/>
        <end position="69"/>
    </location>
</feature>
<proteinExistence type="predicted"/>
<dbReference type="RefSeq" id="XP_001304392.1">
    <property type="nucleotide sequence ID" value="XM_001304391.1"/>
</dbReference>
<sequence>MPGLCYTLALIVYNIWYWYDQYVFNFYYHESESDYFYHLRGIWEEIARLAFVMFLLQIATILIAFNIEYARFLKYFNYIFFFIYLARLVACFVYAIGENIKVGRNNPFFRDYGLVYELLYGSLYLYSLILLNICLVLSNIKKYIPRKLHIYIYVSIFFFVLGLFATFEGDSFYNSNYIWKYQYINLSKLNYIKLVIQFTLNFCLDIPKLVIMWILSTNDFEDDETASSMVTDIGLIS</sequence>
<evidence type="ECO:0000256" key="1">
    <source>
        <dbReference type="SAM" id="Phobius"/>
    </source>
</evidence>
<keyword evidence="1" id="KW-1133">Transmembrane helix</keyword>
<feature type="transmembrane region" description="Helical" evidence="1">
    <location>
        <begin position="150"/>
        <end position="173"/>
    </location>
</feature>
<keyword evidence="1" id="KW-0812">Transmembrane</keyword>
<accession>A2FUE1</accession>
<protein>
    <submittedName>
        <fullName evidence="2">Uncharacterized protein</fullName>
    </submittedName>
</protein>
<name>A2FUE1_TRIV3</name>
<keyword evidence="3" id="KW-1185">Reference proteome</keyword>
<reference evidence="2" key="1">
    <citation type="submission" date="2006-10" db="EMBL/GenBank/DDBJ databases">
        <authorList>
            <person name="Amadeo P."/>
            <person name="Zhao Q."/>
            <person name="Wortman J."/>
            <person name="Fraser-Liggett C."/>
            <person name="Carlton J."/>
        </authorList>
    </citation>
    <scope>NUCLEOTIDE SEQUENCE</scope>
    <source>
        <strain evidence="2">G3</strain>
    </source>
</reference>
<evidence type="ECO:0000313" key="3">
    <source>
        <dbReference type="Proteomes" id="UP000001542"/>
    </source>
</evidence>
<dbReference type="EMBL" id="DS114033">
    <property type="protein sequence ID" value="EAX91462.1"/>
    <property type="molecule type" value="Genomic_DNA"/>
</dbReference>
<keyword evidence="1" id="KW-0472">Membrane</keyword>
<dbReference type="Proteomes" id="UP000001542">
    <property type="component" value="Unassembled WGS sequence"/>
</dbReference>
<feature type="transmembrane region" description="Helical" evidence="1">
    <location>
        <begin position="118"/>
        <end position="138"/>
    </location>
</feature>
<dbReference type="KEGG" id="tva:4749158"/>
<reference evidence="2" key="2">
    <citation type="journal article" date="2007" name="Science">
        <title>Draft genome sequence of the sexually transmitted pathogen Trichomonas vaginalis.</title>
        <authorList>
            <person name="Carlton J.M."/>
            <person name="Hirt R.P."/>
            <person name="Silva J.C."/>
            <person name="Delcher A.L."/>
            <person name="Schatz M."/>
            <person name="Zhao Q."/>
            <person name="Wortman J.R."/>
            <person name="Bidwell S.L."/>
            <person name="Alsmark U.C.M."/>
            <person name="Besteiro S."/>
            <person name="Sicheritz-Ponten T."/>
            <person name="Noel C.J."/>
            <person name="Dacks J.B."/>
            <person name="Foster P.G."/>
            <person name="Simillion C."/>
            <person name="Van de Peer Y."/>
            <person name="Miranda-Saavedra D."/>
            <person name="Barton G.J."/>
            <person name="Westrop G.D."/>
            <person name="Mueller S."/>
            <person name="Dessi D."/>
            <person name="Fiori P.L."/>
            <person name="Ren Q."/>
            <person name="Paulsen I."/>
            <person name="Zhang H."/>
            <person name="Bastida-Corcuera F.D."/>
            <person name="Simoes-Barbosa A."/>
            <person name="Brown M.T."/>
            <person name="Hayes R.D."/>
            <person name="Mukherjee M."/>
            <person name="Okumura C.Y."/>
            <person name="Schneider R."/>
            <person name="Smith A.J."/>
            <person name="Vanacova S."/>
            <person name="Villalvazo M."/>
            <person name="Haas B.J."/>
            <person name="Pertea M."/>
            <person name="Feldblyum T.V."/>
            <person name="Utterback T.R."/>
            <person name="Shu C.L."/>
            <person name="Osoegawa K."/>
            <person name="de Jong P.J."/>
            <person name="Hrdy I."/>
            <person name="Horvathova L."/>
            <person name="Zubacova Z."/>
            <person name="Dolezal P."/>
            <person name="Malik S.B."/>
            <person name="Logsdon J.M. Jr."/>
            <person name="Henze K."/>
            <person name="Gupta A."/>
            <person name="Wang C.C."/>
            <person name="Dunne R.L."/>
            <person name="Upcroft J.A."/>
            <person name="Upcroft P."/>
            <person name="White O."/>
            <person name="Salzberg S.L."/>
            <person name="Tang P."/>
            <person name="Chiu C.-H."/>
            <person name="Lee Y.-S."/>
            <person name="Embley T.M."/>
            <person name="Coombs G.H."/>
            <person name="Mottram J.C."/>
            <person name="Tachezy J."/>
            <person name="Fraser-Liggett C.M."/>
            <person name="Johnson P.J."/>
        </authorList>
    </citation>
    <scope>NUCLEOTIDE SEQUENCE [LARGE SCALE GENOMIC DNA]</scope>
    <source>
        <strain evidence="2">G3</strain>
    </source>
</reference>
<dbReference type="InParanoid" id="A2FUE1"/>
<gene>
    <name evidence="2" type="ORF">TVAG_276810</name>
</gene>
<organism evidence="2 3">
    <name type="scientific">Trichomonas vaginalis (strain ATCC PRA-98 / G3)</name>
    <dbReference type="NCBI Taxonomy" id="412133"/>
    <lineage>
        <taxon>Eukaryota</taxon>
        <taxon>Metamonada</taxon>
        <taxon>Parabasalia</taxon>
        <taxon>Trichomonadida</taxon>
        <taxon>Trichomonadidae</taxon>
        <taxon>Trichomonas</taxon>
    </lineage>
</organism>
<evidence type="ECO:0000313" key="2">
    <source>
        <dbReference type="EMBL" id="EAX91462.1"/>
    </source>
</evidence>
<feature type="transmembrane region" description="Helical" evidence="1">
    <location>
        <begin position="6"/>
        <end position="28"/>
    </location>
</feature>
<dbReference type="VEuPathDB" id="TrichDB:TVAG_276810"/>
<dbReference type="AlphaFoldDB" id="A2FUE1"/>